<dbReference type="EMBL" id="LDJJ01000004">
    <property type="protein sequence ID" value="KRG72467.1"/>
    <property type="molecule type" value="Genomic_DNA"/>
</dbReference>
<dbReference type="OrthoDB" id="5383110at2"/>
<name>A0A0R0D4F8_9GAMM</name>
<dbReference type="Gene3D" id="3.10.450.50">
    <property type="match status" value="1"/>
</dbReference>
<feature type="domain" description="DUF4440" evidence="1">
    <location>
        <begin position="3"/>
        <end position="109"/>
    </location>
</feature>
<accession>A0A0R0D4F8</accession>
<dbReference type="AlphaFoldDB" id="A0A0R0D4F8"/>
<protein>
    <recommendedName>
        <fullName evidence="1">DUF4440 domain-containing protein</fullName>
    </recommendedName>
</protein>
<dbReference type="Proteomes" id="UP000051863">
    <property type="component" value="Unassembled WGS sequence"/>
</dbReference>
<dbReference type="InterPro" id="IPR027843">
    <property type="entry name" value="DUF4440"/>
</dbReference>
<organism evidence="2 3">
    <name type="scientific">Stenotrophomonas terrae</name>
    <dbReference type="NCBI Taxonomy" id="405446"/>
    <lineage>
        <taxon>Bacteria</taxon>
        <taxon>Pseudomonadati</taxon>
        <taxon>Pseudomonadota</taxon>
        <taxon>Gammaproteobacteria</taxon>
        <taxon>Lysobacterales</taxon>
        <taxon>Lysobacteraceae</taxon>
        <taxon>Stenotrophomonas</taxon>
    </lineage>
</organism>
<dbReference type="PATRIC" id="fig|405446.3.peg.1980"/>
<comment type="caution">
    <text evidence="2">The sequence shown here is derived from an EMBL/GenBank/DDBJ whole genome shotgun (WGS) entry which is preliminary data.</text>
</comment>
<dbReference type="Pfam" id="PF14534">
    <property type="entry name" value="DUF4440"/>
    <property type="match status" value="1"/>
</dbReference>
<dbReference type="InterPro" id="IPR032710">
    <property type="entry name" value="NTF2-like_dom_sf"/>
</dbReference>
<dbReference type="RefSeq" id="WP_057626324.1">
    <property type="nucleotide sequence ID" value="NZ_LDJJ01000004.1"/>
</dbReference>
<proteinExistence type="predicted"/>
<evidence type="ECO:0000313" key="2">
    <source>
        <dbReference type="EMBL" id="KRG72467.1"/>
    </source>
</evidence>
<dbReference type="SUPFAM" id="SSF54427">
    <property type="entry name" value="NTF2-like"/>
    <property type="match status" value="1"/>
</dbReference>
<keyword evidence="3" id="KW-1185">Reference proteome</keyword>
<reference evidence="2 3" key="1">
    <citation type="submission" date="2015-05" db="EMBL/GenBank/DDBJ databases">
        <title>Genome sequencing and analysis of members of genus Stenotrophomonas.</title>
        <authorList>
            <person name="Patil P.P."/>
            <person name="Midha S."/>
            <person name="Patil P.B."/>
        </authorList>
    </citation>
    <scope>NUCLEOTIDE SEQUENCE [LARGE SCALE GENOMIC DNA]</scope>
    <source>
        <strain evidence="2 3">DSM 18941</strain>
    </source>
</reference>
<evidence type="ECO:0000259" key="1">
    <source>
        <dbReference type="Pfam" id="PF14534"/>
    </source>
</evidence>
<sequence length="122" mass="13614">MHIKEYEERLRIAMLRSDVAELEVLIDDALLFVGPDGGIYTKADDLQLHRSGAQRMTQADWQAMEVRSYGTTCVTVVTAQLSGTLMEVPFAGQFRYVRTWVQREGIWRVVAGSVSPIAAPGI</sequence>
<evidence type="ECO:0000313" key="3">
    <source>
        <dbReference type="Proteomes" id="UP000051863"/>
    </source>
</evidence>
<gene>
    <name evidence="2" type="ORF">ABB27_00855</name>
</gene>